<comment type="caution">
    <text evidence="2">The sequence shown here is derived from an EMBL/GenBank/DDBJ whole genome shotgun (WGS) entry which is preliminary data.</text>
</comment>
<proteinExistence type="predicted"/>
<protein>
    <submittedName>
        <fullName evidence="2">Putative glycosyltransferase</fullName>
    </submittedName>
</protein>
<organism evidence="2 3">
    <name type="scientific">Vibrio proteolyticus NBRC 13287</name>
    <dbReference type="NCBI Taxonomy" id="1219065"/>
    <lineage>
        <taxon>Bacteria</taxon>
        <taxon>Pseudomonadati</taxon>
        <taxon>Pseudomonadota</taxon>
        <taxon>Gammaproteobacteria</taxon>
        <taxon>Vibrionales</taxon>
        <taxon>Vibrionaceae</taxon>
        <taxon>Vibrio</taxon>
    </lineage>
</organism>
<dbReference type="Gene3D" id="3.40.50.2000">
    <property type="entry name" value="Glycogen Phosphorylase B"/>
    <property type="match status" value="2"/>
</dbReference>
<name>U3BF48_VIBPR</name>
<evidence type="ECO:0000313" key="2">
    <source>
        <dbReference type="EMBL" id="GAD65338.1"/>
    </source>
</evidence>
<dbReference type="InterPro" id="IPR028098">
    <property type="entry name" value="Glyco_trans_4-like_N"/>
</dbReference>
<dbReference type="EMBL" id="BATJ01000001">
    <property type="protein sequence ID" value="GAD65338.1"/>
    <property type="molecule type" value="Genomic_DNA"/>
</dbReference>
<dbReference type="PANTHER" id="PTHR12526">
    <property type="entry name" value="GLYCOSYLTRANSFERASE"/>
    <property type="match status" value="1"/>
</dbReference>
<reference evidence="2 3" key="1">
    <citation type="submission" date="2013-09" db="EMBL/GenBank/DDBJ databases">
        <title>Whole genome shotgun sequence of Vibrio proteolyticus NBRC 13287.</title>
        <authorList>
            <person name="Isaki S."/>
            <person name="Hosoyama A."/>
            <person name="Numata M."/>
            <person name="Hashimoto M."/>
            <person name="Hosoyama Y."/>
            <person name="Tsuchikane K."/>
            <person name="Noguchi M."/>
            <person name="Hirakata S."/>
            <person name="Ichikawa N."/>
            <person name="Ohji S."/>
            <person name="Yamazoe A."/>
            <person name="Fujita N."/>
        </authorList>
    </citation>
    <scope>NUCLEOTIDE SEQUENCE [LARGE SCALE GENOMIC DNA]</scope>
    <source>
        <strain evidence="2 3">NBRC 13287</strain>
    </source>
</reference>
<keyword evidence="3" id="KW-1185">Reference proteome</keyword>
<dbReference type="eggNOG" id="COG0438">
    <property type="taxonomic scope" value="Bacteria"/>
</dbReference>
<dbReference type="PANTHER" id="PTHR12526:SF638">
    <property type="entry name" value="SPORE COAT PROTEIN SA"/>
    <property type="match status" value="1"/>
</dbReference>
<keyword evidence="2" id="KW-0808">Transferase</keyword>
<dbReference type="STRING" id="1219065.VPR01S_01_01100"/>
<evidence type="ECO:0000259" key="1">
    <source>
        <dbReference type="Pfam" id="PF13439"/>
    </source>
</evidence>
<dbReference type="CDD" id="cd03801">
    <property type="entry name" value="GT4_PimA-like"/>
    <property type="match status" value="1"/>
</dbReference>
<dbReference type="SUPFAM" id="SSF53756">
    <property type="entry name" value="UDP-Glycosyltransferase/glycogen phosphorylase"/>
    <property type="match status" value="1"/>
</dbReference>
<dbReference type="GO" id="GO:0016757">
    <property type="term" value="F:glycosyltransferase activity"/>
    <property type="evidence" value="ECO:0007669"/>
    <property type="project" value="UniProtKB-ARBA"/>
</dbReference>
<dbReference type="Pfam" id="PF13692">
    <property type="entry name" value="Glyco_trans_1_4"/>
    <property type="match status" value="1"/>
</dbReference>
<dbReference type="RefSeq" id="WP_021703330.1">
    <property type="nucleotide sequence ID" value="NZ_BATJ01000001.1"/>
</dbReference>
<dbReference type="Proteomes" id="UP000016570">
    <property type="component" value="Unassembled WGS sequence"/>
</dbReference>
<accession>U3BF48</accession>
<feature type="domain" description="Glycosyltransferase subfamily 4-like N-terminal" evidence="1">
    <location>
        <begin position="18"/>
        <end position="158"/>
    </location>
</feature>
<evidence type="ECO:0000313" key="3">
    <source>
        <dbReference type="Proteomes" id="UP000016570"/>
    </source>
</evidence>
<dbReference type="AlphaFoldDB" id="U3BF48"/>
<dbReference type="Pfam" id="PF13439">
    <property type="entry name" value="Glyco_transf_4"/>
    <property type="match status" value="1"/>
</dbReference>
<gene>
    <name evidence="2" type="ORF">VPR01S_01_01100</name>
</gene>
<sequence>MNKIQPDEIWLVIDSRLFGGIETHIFELANGLNRCGHPSRVVLIEQYQPLQPLAERLTQHQLPWSFLSQLSERHDGPIGLYQATLHHHPKLLHAHGYKASLYSKLVKLMTFGRIKQLSSYHAGETSVGKMALYDAADRYSAFVSDCAIAVSEKIQLKLHSTSQRLNNFIATDNLVSEHGDGVAFVGRLSHEKGPDRFIQLARLFRHKTFDYYGQGPMEQALKNVAPDNVCFHGFQTNMAQVWPKIDVLVICSRYEGLPLVALEAMARGIIPISLNVGDMAKVIEHQRNGYLVDSESDLARCLRHWETQPECDKIVMRQYAKTTIENHYSARSLIPQFLQLYGCE</sequence>